<organism evidence="1 2">
    <name type="scientific">Epichloe bromicola</name>
    <dbReference type="NCBI Taxonomy" id="79588"/>
    <lineage>
        <taxon>Eukaryota</taxon>
        <taxon>Fungi</taxon>
        <taxon>Dikarya</taxon>
        <taxon>Ascomycota</taxon>
        <taxon>Pezizomycotina</taxon>
        <taxon>Sordariomycetes</taxon>
        <taxon>Hypocreomycetidae</taxon>
        <taxon>Hypocreales</taxon>
        <taxon>Clavicipitaceae</taxon>
        <taxon>Epichloe</taxon>
    </lineage>
</organism>
<dbReference type="Proteomes" id="UP001562357">
    <property type="component" value="Unassembled WGS sequence"/>
</dbReference>
<evidence type="ECO:0008006" key="3">
    <source>
        <dbReference type="Google" id="ProtNLM"/>
    </source>
</evidence>
<dbReference type="EMBL" id="BAAFGZ010000394">
    <property type="protein sequence ID" value="GAB0138316.1"/>
    <property type="molecule type" value="Genomic_DNA"/>
</dbReference>
<evidence type="ECO:0000313" key="1">
    <source>
        <dbReference type="EMBL" id="GAB0138316.1"/>
    </source>
</evidence>
<evidence type="ECO:0000313" key="2">
    <source>
        <dbReference type="Proteomes" id="UP001562357"/>
    </source>
</evidence>
<comment type="caution">
    <text evidence="1">The sequence shown here is derived from an EMBL/GenBank/DDBJ whole genome shotgun (WGS) entry which is preliminary data.</text>
</comment>
<protein>
    <recommendedName>
        <fullName evidence="3">C2H2-type domain-containing protein</fullName>
    </recommendedName>
</protein>
<reference evidence="2" key="1">
    <citation type="submission" date="2024-06" db="EMBL/GenBank/DDBJ databases">
        <title>Draft Genome Sequences of Epichloe bromicola Strains Isolated from Elymus ciliaris.</title>
        <authorList>
            <consortium name="Epichloe bromicola genome sequencing consortium"/>
            <person name="Miura A."/>
            <person name="Imano S."/>
            <person name="Ashida A."/>
            <person name="Sato I."/>
            <person name="Chiba S."/>
            <person name="Tanaka A."/>
            <person name="Camagna M."/>
            <person name="Takemoto D."/>
        </authorList>
    </citation>
    <scope>NUCLEOTIDE SEQUENCE [LARGE SCALE GENOMIC DNA]</scope>
    <source>
        <strain evidence="2">DP</strain>
    </source>
</reference>
<proteinExistence type="predicted"/>
<gene>
    <name evidence="1" type="primary">g6552</name>
    <name evidence="1" type="ORF">EsDP_00006552</name>
</gene>
<name>A0ABQ0CY05_9HYPO</name>
<accession>A0ABQ0CY05</accession>
<keyword evidence="2" id="KW-1185">Reference proteome</keyword>
<sequence>MLTQDICNLLDCISKPPWSKPLNWNLRVTRAGEGRIPFHLYVQCNHAERPSSPSQCPLFPEFARLPPELQLRILASCSGPTLWQAMRASSALRVEAAKLFWADEDTYYVVDSQWLLRGGYPGNTWYDVSFARHAQNVQVEYDALAEEDQIGPLVDDVMEVQHHVVQDFWRTFTDWLPSARRVIINQSWASVPERLNGHSFPSCLDVLIRSSPPTINVLGLILEKDDPDDASIDRFSDRWRRALYQPARDGEWRKVQSSPVRKVVFMPVKEFNGPVGKYERIKCVGAEIWHRRNALGPLIIEYIERHHFGGGGRSEPLSCLYPGCDALFHKAGQWTLHVLRTHLWLVLDWMGGRGMDLLSEEARNDFSTHKRNLDADYSALGEDWRSILKEWCQDGGRRRKEFREGWMQQLENDAAWYTGQDAPKSRLWQRFTEEMGWL</sequence>